<accession>A0A6A5XBK4</accession>
<dbReference type="RefSeq" id="XP_033378794.1">
    <property type="nucleotide sequence ID" value="XM_033529258.1"/>
</dbReference>
<dbReference type="EMBL" id="ML978076">
    <property type="protein sequence ID" value="KAF2010455.1"/>
    <property type="molecule type" value="Genomic_DNA"/>
</dbReference>
<reference evidence="2" key="1">
    <citation type="journal article" date="2020" name="Stud. Mycol.">
        <title>101 Dothideomycetes genomes: a test case for predicting lifestyles and emergence of pathogens.</title>
        <authorList>
            <person name="Haridas S."/>
            <person name="Albert R."/>
            <person name="Binder M."/>
            <person name="Bloem J."/>
            <person name="Labutti K."/>
            <person name="Salamov A."/>
            <person name="Andreopoulos B."/>
            <person name="Baker S."/>
            <person name="Barry K."/>
            <person name="Bills G."/>
            <person name="Bluhm B."/>
            <person name="Cannon C."/>
            <person name="Castanera R."/>
            <person name="Culley D."/>
            <person name="Daum C."/>
            <person name="Ezra D."/>
            <person name="Gonzalez J."/>
            <person name="Henrissat B."/>
            <person name="Kuo A."/>
            <person name="Liang C."/>
            <person name="Lipzen A."/>
            <person name="Lutzoni F."/>
            <person name="Magnuson J."/>
            <person name="Mondo S."/>
            <person name="Nolan M."/>
            <person name="Ohm R."/>
            <person name="Pangilinan J."/>
            <person name="Park H.-J."/>
            <person name="Ramirez L."/>
            <person name="Alfaro M."/>
            <person name="Sun H."/>
            <person name="Tritt A."/>
            <person name="Yoshinaga Y."/>
            <person name="Zwiers L.-H."/>
            <person name="Turgeon B."/>
            <person name="Goodwin S."/>
            <person name="Spatafora J."/>
            <person name="Crous P."/>
            <person name="Grigoriev I."/>
        </authorList>
    </citation>
    <scope>NUCLEOTIDE SEQUENCE</scope>
    <source>
        <strain evidence="2">CBS 175.79</strain>
    </source>
</reference>
<dbReference type="Proteomes" id="UP000799778">
    <property type="component" value="Unassembled WGS sequence"/>
</dbReference>
<name>A0A6A5XBK4_9PLEO</name>
<proteinExistence type="predicted"/>
<feature type="signal peptide" evidence="1">
    <location>
        <begin position="1"/>
        <end position="20"/>
    </location>
</feature>
<dbReference type="GeneID" id="54286655"/>
<organism evidence="2 3">
    <name type="scientific">Aaosphaeria arxii CBS 175.79</name>
    <dbReference type="NCBI Taxonomy" id="1450172"/>
    <lineage>
        <taxon>Eukaryota</taxon>
        <taxon>Fungi</taxon>
        <taxon>Dikarya</taxon>
        <taxon>Ascomycota</taxon>
        <taxon>Pezizomycotina</taxon>
        <taxon>Dothideomycetes</taxon>
        <taxon>Pleosporomycetidae</taxon>
        <taxon>Pleosporales</taxon>
        <taxon>Pleosporales incertae sedis</taxon>
        <taxon>Aaosphaeria</taxon>
    </lineage>
</organism>
<gene>
    <name evidence="2" type="ORF">BU24DRAFT_427579</name>
</gene>
<evidence type="ECO:0000256" key="1">
    <source>
        <dbReference type="SAM" id="SignalP"/>
    </source>
</evidence>
<evidence type="ECO:0000313" key="3">
    <source>
        <dbReference type="Proteomes" id="UP000799778"/>
    </source>
</evidence>
<protein>
    <submittedName>
        <fullName evidence="2">Uncharacterized protein</fullName>
    </submittedName>
</protein>
<sequence>MPSIRSIIFAGLVAAPYVAAKCYDFKVSMSANINTPDQPEPKQDVQVQVQAFDSATNAELCNGGVMHGNTSITVAEYGCRMFAGNIPNVDVNTIPEKSRIGWNWRLEDQVKLSFCPGDDMASCIDATLVDGDQWACVKSPICEGKANCISKECHGGVIKRCNGIQDA</sequence>
<keyword evidence="3" id="KW-1185">Reference proteome</keyword>
<keyword evidence="1" id="KW-0732">Signal</keyword>
<feature type="chain" id="PRO_5025539778" evidence="1">
    <location>
        <begin position="21"/>
        <end position="167"/>
    </location>
</feature>
<evidence type="ECO:0000313" key="2">
    <source>
        <dbReference type="EMBL" id="KAF2010455.1"/>
    </source>
</evidence>
<dbReference type="AlphaFoldDB" id="A0A6A5XBK4"/>